<evidence type="ECO:0000256" key="11">
    <source>
        <dbReference type="ARBA" id="ARBA00034617"/>
    </source>
</evidence>
<feature type="binding site" evidence="14">
    <location>
        <begin position="26"/>
        <end position="33"/>
    </location>
    <ligand>
        <name>ATP</name>
        <dbReference type="ChEBI" id="CHEBI:30616"/>
    </ligand>
</feature>
<keyword evidence="18" id="KW-1185">Reference proteome</keyword>
<dbReference type="InterPro" id="IPR000212">
    <property type="entry name" value="DNA_helicase_UvrD/REP"/>
</dbReference>
<evidence type="ECO:0000256" key="6">
    <source>
        <dbReference type="ARBA" id="ARBA00022839"/>
    </source>
</evidence>
<dbReference type="GO" id="GO:0000725">
    <property type="term" value="P:recombinational repair"/>
    <property type="evidence" value="ECO:0007669"/>
    <property type="project" value="TreeGrafter"/>
</dbReference>
<keyword evidence="4 14" id="KW-0378">Hydrolase</keyword>
<evidence type="ECO:0000256" key="14">
    <source>
        <dbReference type="PROSITE-ProRule" id="PRU00560"/>
    </source>
</evidence>
<dbReference type="Pfam" id="PF12705">
    <property type="entry name" value="PDDEXK_1"/>
    <property type="match status" value="1"/>
</dbReference>
<proteinExistence type="predicted"/>
<dbReference type="EC" id="5.6.2.4" evidence="12"/>
<evidence type="ECO:0000256" key="7">
    <source>
        <dbReference type="ARBA" id="ARBA00022840"/>
    </source>
</evidence>
<evidence type="ECO:0000259" key="15">
    <source>
        <dbReference type="PROSITE" id="PS51198"/>
    </source>
</evidence>
<dbReference type="GO" id="GO:0005524">
    <property type="term" value="F:ATP binding"/>
    <property type="evidence" value="ECO:0007669"/>
    <property type="project" value="UniProtKB-UniRule"/>
</dbReference>
<dbReference type="InterPro" id="IPR011335">
    <property type="entry name" value="Restrct_endonuc-II-like"/>
</dbReference>
<dbReference type="AlphaFoldDB" id="A0A5Q2MP42"/>
<dbReference type="GO" id="GO:0043138">
    <property type="term" value="F:3'-5' DNA helicase activity"/>
    <property type="evidence" value="ECO:0007669"/>
    <property type="project" value="UniProtKB-EC"/>
</dbReference>
<dbReference type="Gene3D" id="3.90.320.10">
    <property type="match status" value="1"/>
</dbReference>
<name>A0A5Q2MP42_9ACTN</name>
<feature type="domain" description="UvrD-like helicase C-terminal" evidence="16">
    <location>
        <begin position="443"/>
        <end position="739"/>
    </location>
</feature>
<keyword evidence="10" id="KW-0413">Isomerase</keyword>
<dbReference type="PROSITE" id="PS51198">
    <property type="entry name" value="UVRD_HELICASE_ATP_BIND"/>
    <property type="match status" value="1"/>
</dbReference>
<keyword evidence="6" id="KW-0269">Exonuclease</keyword>
<comment type="catalytic activity">
    <reaction evidence="13">
        <text>ATP + H2O = ADP + phosphate + H(+)</text>
        <dbReference type="Rhea" id="RHEA:13065"/>
        <dbReference type="ChEBI" id="CHEBI:15377"/>
        <dbReference type="ChEBI" id="CHEBI:15378"/>
        <dbReference type="ChEBI" id="CHEBI:30616"/>
        <dbReference type="ChEBI" id="CHEBI:43474"/>
        <dbReference type="ChEBI" id="CHEBI:456216"/>
        <dbReference type="EC" id="5.6.2.4"/>
    </reaction>
</comment>
<keyword evidence="2 14" id="KW-0547">Nucleotide-binding</keyword>
<keyword evidence="9" id="KW-0234">DNA repair</keyword>
<evidence type="ECO:0000256" key="9">
    <source>
        <dbReference type="ARBA" id="ARBA00023204"/>
    </source>
</evidence>
<evidence type="ECO:0000256" key="13">
    <source>
        <dbReference type="ARBA" id="ARBA00048988"/>
    </source>
</evidence>
<dbReference type="GO" id="GO:0009338">
    <property type="term" value="C:exodeoxyribonuclease V complex"/>
    <property type="evidence" value="ECO:0007669"/>
    <property type="project" value="TreeGrafter"/>
</dbReference>
<dbReference type="SUPFAM" id="SSF52540">
    <property type="entry name" value="P-loop containing nucleoside triphosphate hydrolases"/>
    <property type="match status" value="1"/>
</dbReference>
<dbReference type="Proteomes" id="UP000392064">
    <property type="component" value="Chromosome"/>
</dbReference>
<evidence type="ECO:0000256" key="3">
    <source>
        <dbReference type="ARBA" id="ARBA00022763"/>
    </source>
</evidence>
<dbReference type="GO" id="GO:0004527">
    <property type="term" value="F:exonuclease activity"/>
    <property type="evidence" value="ECO:0007669"/>
    <property type="project" value="UniProtKB-KW"/>
</dbReference>
<dbReference type="PANTHER" id="PTHR11070">
    <property type="entry name" value="UVRD / RECB / PCRA DNA HELICASE FAMILY MEMBER"/>
    <property type="match status" value="1"/>
</dbReference>
<sequence length="1091" mass="118929">MSTPLSDQPDRDRITNDTASTLFVNAGAGSGKTTALVDRIATLVLRDRVPLQSIAAVTFTEKAGAELRDRLRERFEGASKGDDPDQRRLGEEALDDLDGAAIGTLHAFAQRILMEHPIEASLPPLIEVLDEVGSSVAFEERWAEIQRTILDDISVREPLLLGMSLGMTLDHVRSLSLALGRDWDLIHERIGSFNPLPLRVPDLTGFLDEATRISRLRDQCTADDDLLLVKVRLLEELAALLGAAGGIEEELAVIADIAALSFTRGRKTNWTIPIDELREAGKSLAEQAAAITGLVLDQCLRQITQWVGQTVLASATRRRQEGRLEFHDLLVIARELLRDSAAARSALHDRYQYLLLDEFQDTDPIQIELAVRIAGGATADQQRWQDINVTEGRLFIVGDAKQSIYRFRRASVATYLEAQQNIGSTARLSTNFRTVEPILAWVNQVFGALIQHQSGAQPSYDPLDCHRTETGAGPAVTVLGATPHGDLPKAAASLLRERESTDVAGVVRQALENKWQVYDRKTKTWRDARPEDIAILVPARTSLPFLEDALEDAAIPYRAEASSLVYQASEVRSLLACARVLADSTDALALLTALRSPLFACGDDDLWHWKRAGGRISIYSEIDDYPLSCGPVGSALSYLRRLSFEARWMTPSEVLGRIAADRRVLEVAATRPRARDAWRRIRFVIDQARAWSEVSHGGLRGYLAWAAHQGQETSRVAEAVLPETDVSAVRIMTVHAAKGLEFPIVILSGMTSRPSNGRGIRLLWPPSGGYEVKLAKSVQTGDFEAAQPVDEQMDHLEKLRLLYVAATRARDHFVVSLHRAEGSTASTSAKLLADAGASTAANPALFTASPPLPRSDPGLECAPAPLPLAEWREWWEAAHESSATPSAISASGLEGTEPAVALAKPTDLESGAAKAPRDLELPPWSKGRYGSAVGRAVHAVLQVIDLVSGDGVEPAVTAQCVAEGVSEHWDLVLALVQSALSSEIVQRAASREHWRESYVGTVQDDGTILEGYVDLIYREDDGSLVIVDYKTDAVPTEAIGSRVAYYRPQIDAYVRCLESATAHKVRVAAMLLFLRPETAVAVVASGKAVEA</sequence>
<dbReference type="InterPro" id="IPR011604">
    <property type="entry name" value="PDDEXK-like_dom_sf"/>
</dbReference>
<keyword evidence="3" id="KW-0227">DNA damage</keyword>
<reference evidence="17 18" key="1">
    <citation type="submission" date="2019-11" db="EMBL/GenBank/DDBJ databases">
        <authorList>
            <person name="Li J."/>
        </authorList>
    </citation>
    <scope>NUCLEOTIDE SEQUENCE [LARGE SCALE GENOMIC DNA]</scope>
    <source>
        <strain evidence="17 18">MF47</strain>
    </source>
</reference>
<evidence type="ECO:0000256" key="5">
    <source>
        <dbReference type="ARBA" id="ARBA00022806"/>
    </source>
</evidence>
<evidence type="ECO:0000256" key="4">
    <source>
        <dbReference type="ARBA" id="ARBA00022801"/>
    </source>
</evidence>
<dbReference type="Pfam" id="PF00580">
    <property type="entry name" value="UvrD-helicase"/>
    <property type="match status" value="1"/>
</dbReference>
<dbReference type="Pfam" id="PF13361">
    <property type="entry name" value="UvrD_C"/>
    <property type="match status" value="1"/>
</dbReference>
<dbReference type="GO" id="GO:0005829">
    <property type="term" value="C:cytosol"/>
    <property type="evidence" value="ECO:0007669"/>
    <property type="project" value="TreeGrafter"/>
</dbReference>
<evidence type="ECO:0000256" key="2">
    <source>
        <dbReference type="ARBA" id="ARBA00022741"/>
    </source>
</evidence>
<evidence type="ECO:0000256" key="10">
    <source>
        <dbReference type="ARBA" id="ARBA00023235"/>
    </source>
</evidence>
<evidence type="ECO:0000313" key="18">
    <source>
        <dbReference type="Proteomes" id="UP000392064"/>
    </source>
</evidence>
<dbReference type="RefSeq" id="WP_153653105.1">
    <property type="nucleotide sequence ID" value="NZ_CP045737.1"/>
</dbReference>
<dbReference type="GO" id="GO:0003677">
    <property type="term" value="F:DNA binding"/>
    <property type="evidence" value="ECO:0007669"/>
    <property type="project" value="UniProtKB-KW"/>
</dbReference>
<dbReference type="InterPro" id="IPR014017">
    <property type="entry name" value="DNA_helicase_UvrD-like_C"/>
</dbReference>
<keyword evidence="7 14" id="KW-0067">ATP-binding</keyword>
<evidence type="ECO:0000313" key="17">
    <source>
        <dbReference type="EMBL" id="QGG41840.1"/>
    </source>
</evidence>
<feature type="domain" description="UvrD-like helicase ATP-binding" evidence="15">
    <location>
        <begin position="5"/>
        <end position="435"/>
    </location>
</feature>
<keyword evidence="8" id="KW-0238">DNA-binding</keyword>
<keyword evidence="1" id="KW-0540">Nuclease</keyword>
<accession>A0A5Q2MP42</accession>
<evidence type="ECO:0000259" key="16">
    <source>
        <dbReference type="PROSITE" id="PS51217"/>
    </source>
</evidence>
<gene>
    <name evidence="17" type="ORF">GEV26_10950</name>
</gene>
<dbReference type="InterPro" id="IPR038726">
    <property type="entry name" value="PDDEXK_AddAB-type"/>
</dbReference>
<comment type="catalytic activity">
    <reaction evidence="11">
        <text>Couples ATP hydrolysis with the unwinding of duplex DNA by translocating in the 3'-5' direction.</text>
        <dbReference type="EC" id="5.6.2.4"/>
    </reaction>
</comment>
<organism evidence="17 18">
    <name type="scientific">Aeromicrobium yanjiei</name>
    <dbReference type="NCBI Taxonomy" id="2662028"/>
    <lineage>
        <taxon>Bacteria</taxon>
        <taxon>Bacillati</taxon>
        <taxon>Actinomycetota</taxon>
        <taxon>Actinomycetes</taxon>
        <taxon>Propionibacteriales</taxon>
        <taxon>Nocardioidaceae</taxon>
        <taxon>Aeromicrobium</taxon>
    </lineage>
</organism>
<evidence type="ECO:0000256" key="12">
    <source>
        <dbReference type="ARBA" id="ARBA00034808"/>
    </source>
</evidence>
<dbReference type="SUPFAM" id="SSF52980">
    <property type="entry name" value="Restriction endonuclease-like"/>
    <property type="match status" value="1"/>
</dbReference>
<dbReference type="InterPro" id="IPR014016">
    <property type="entry name" value="UvrD-like_ATP-bd"/>
</dbReference>
<evidence type="ECO:0000256" key="1">
    <source>
        <dbReference type="ARBA" id="ARBA00022722"/>
    </source>
</evidence>
<keyword evidence="5 14" id="KW-0347">Helicase</keyword>
<dbReference type="InterPro" id="IPR027417">
    <property type="entry name" value="P-loop_NTPase"/>
</dbReference>
<dbReference type="Gene3D" id="3.40.50.300">
    <property type="entry name" value="P-loop containing nucleotide triphosphate hydrolases"/>
    <property type="match status" value="4"/>
</dbReference>
<dbReference type="EMBL" id="CP045737">
    <property type="protein sequence ID" value="QGG41840.1"/>
    <property type="molecule type" value="Genomic_DNA"/>
</dbReference>
<dbReference type="PROSITE" id="PS51217">
    <property type="entry name" value="UVRD_HELICASE_CTER"/>
    <property type="match status" value="1"/>
</dbReference>
<evidence type="ECO:0000256" key="8">
    <source>
        <dbReference type="ARBA" id="ARBA00023125"/>
    </source>
</evidence>
<dbReference type="PANTHER" id="PTHR11070:SF23">
    <property type="entry name" value="RECBCD ENZYME SUBUNIT RECB"/>
    <property type="match status" value="1"/>
</dbReference>
<dbReference type="KEGG" id="aef:GEV26_10950"/>
<protein>
    <recommendedName>
        <fullName evidence="12">DNA 3'-5' helicase</fullName>
        <ecNumber evidence="12">5.6.2.4</ecNumber>
    </recommendedName>
</protein>